<dbReference type="Proteomes" id="UP000324800">
    <property type="component" value="Unassembled WGS sequence"/>
</dbReference>
<protein>
    <submittedName>
        <fullName evidence="2">Putative Transposable element Tc3 transposase</fullName>
    </submittedName>
</protein>
<comment type="caution">
    <text evidence="2">The sequence shown here is derived from an EMBL/GenBank/DDBJ whole genome shotgun (WGS) entry which is preliminary data.</text>
</comment>
<evidence type="ECO:0000313" key="2">
    <source>
        <dbReference type="EMBL" id="KAA6404139.1"/>
    </source>
</evidence>
<dbReference type="OrthoDB" id="9996331at2759"/>
<dbReference type="GO" id="GO:0003676">
    <property type="term" value="F:nucleic acid binding"/>
    <property type="evidence" value="ECO:0007669"/>
    <property type="project" value="InterPro"/>
</dbReference>
<sequence length="280" mass="32354">MVRGVALSMAEKREIKKLKEENHLSPAEIIIEVHRYYETVRKLCLHEEMLSEPKRRGRKAKLNLCAQFNNSRIIFAEEYLTKEPEDLEPILFSNQKKFRFDGPDGRAYYWIQLGDEKDEVIYSKDYGKFKGMMVNATISKECQLTVDRMYGKVNAESWSGLLLSEVIPSIHAIHGTNFVYQMDNASVHKKKDIIEYLKAYGFSFLNWPALSPDLNLVQNFWVLLVRRVYADGKSNTNEDELLVGIKSAAAKITTLDIKSFVDSFCWRLCAVLKPGRKQVK</sequence>
<evidence type="ECO:0000313" key="3">
    <source>
        <dbReference type="Proteomes" id="UP000324800"/>
    </source>
</evidence>
<feature type="domain" description="Tc1-like transposase DDE" evidence="1">
    <location>
        <begin position="115"/>
        <end position="232"/>
    </location>
</feature>
<proteinExistence type="predicted"/>
<dbReference type="AlphaFoldDB" id="A0A5J4XC88"/>
<dbReference type="EMBL" id="SNRW01000026">
    <property type="protein sequence ID" value="KAA6404139.1"/>
    <property type="molecule type" value="Genomic_DNA"/>
</dbReference>
<dbReference type="InterPro" id="IPR036397">
    <property type="entry name" value="RNaseH_sf"/>
</dbReference>
<name>A0A5J4XC88_9EUKA</name>
<dbReference type="Pfam" id="PF13358">
    <property type="entry name" value="DDE_3"/>
    <property type="match status" value="1"/>
</dbReference>
<dbReference type="InterPro" id="IPR038717">
    <property type="entry name" value="Tc1-like_DDE_dom"/>
</dbReference>
<gene>
    <name evidence="2" type="ORF">EZS28_000342</name>
</gene>
<reference evidence="2 3" key="1">
    <citation type="submission" date="2019-03" db="EMBL/GenBank/DDBJ databases">
        <title>Single cell metagenomics reveals metabolic interactions within the superorganism composed of flagellate Streblomastix strix and complex community of Bacteroidetes bacteria on its surface.</title>
        <authorList>
            <person name="Treitli S.C."/>
            <person name="Kolisko M."/>
            <person name="Husnik F."/>
            <person name="Keeling P."/>
            <person name="Hampl V."/>
        </authorList>
    </citation>
    <scope>NUCLEOTIDE SEQUENCE [LARGE SCALE GENOMIC DNA]</scope>
    <source>
        <strain evidence="2">ST1C</strain>
    </source>
</reference>
<organism evidence="2 3">
    <name type="scientific">Streblomastix strix</name>
    <dbReference type="NCBI Taxonomy" id="222440"/>
    <lineage>
        <taxon>Eukaryota</taxon>
        <taxon>Metamonada</taxon>
        <taxon>Preaxostyla</taxon>
        <taxon>Oxymonadida</taxon>
        <taxon>Streblomastigidae</taxon>
        <taxon>Streblomastix</taxon>
    </lineage>
</organism>
<evidence type="ECO:0000259" key="1">
    <source>
        <dbReference type="Pfam" id="PF13358"/>
    </source>
</evidence>
<accession>A0A5J4XC88</accession>
<dbReference type="Gene3D" id="3.30.420.10">
    <property type="entry name" value="Ribonuclease H-like superfamily/Ribonuclease H"/>
    <property type="match status" value="1"/>
</dbReference>